<dbReference type="SUPFAM" id="SSF55326">
    <property type="entry name" value="PurM N-terminal domain-like"/>
    <property type="match status" value="1"/>
</dbReference>
<evidence type="ECO:0000256" key="1">
    <source>
        <dbReference type="ARBA" id="ARBA00006243"/>
    </source>
</evidence>
<evidence type="ECO:0000313" key="5">
    <source>
        <dbReference type="Proteomes" id="UP000002027"/>
    </source>
</evidence>
<proteinExistence type="inferred from homology"/>
<dbReference type="KEGG" id="sti:Sthe_2120"/>
<protein>
    <submittedName>
        <fullName evidence="4">AIR synthase related protein domain protein</fullName>
    </submittedName>
</protein>
<reference evidence="5" key="1">
    <citation type="submission" date="2009-11" db="EMBL/GenBank/DDBJ databases">
        <title>The complete chromosome 1 of Sphaerobacter thermophilus DSM 20745.</title>
        <authorList>
            <person name="Lucas S."/>
            <person name="Copeland A."/>
            <person name="Lapidus A."/>
            <person name="Glavina del Rio T."/>
            <person name="Dalin E."/>
            <person name="Tice H."/>
            <person name="Bruce D."/>
            <person name="Goodwin L."/>
            <person name="Pitluck S."/>
            <person name="Kyrpides N."/>
            <person name="Mavromatis K."/>
            <person name="Ivanova N."/>
            <person name="Mikhailova N."/>
            <person name="LaButti K.M."/>
            <person name="Clum A."/>
            <person name="Sun H.I."/>
            <person name="Brettin T."/>
            <person name="Detter J.C."/>
            <person name="Han C."/>
            <person name="Larimer F."/>
            <person name="Land M."/>
            <person name="Hauser L."/>
            <person name="Markowitz V."/>
            <person name="Cheng J.F."/>
            <person name="Hugenholtz P."/>
            <person name="Woyke T."/>
            <person name="Wu D."/>
            <person name="Steenblock K."/>
            <person name="Schneider S."/>
            <person name="Pukall R."/>
            <person name="Goeker M."/>
            <person name="Klenk H.P."/>
            <person name="Eisen J.A."/>
        </authorList>
    </citation>
    <scope>NUCLEOTIDE SEQUENCE [LARGE SCALE GENOMIC DNA]</scope>
    <source>
        <strain evidence="5">ATCC 49802 / DSM 20745 / S 6022</strain>
    </source>
</reference>
<accession>D1C5Z5</accession>
<dbReference type="PIRSF" id="PIRSF005644">
    <property type="entry name" value="Hdrgns_mtr_HypE"/>
    <property type="match status" value="1"/>
</dbReference>
<sequence length="359" mass="38263">MAEQAPGYQLPEVGKISPEVFEQVIKPRLGRHRPEVLVGPQHGVDVGIIDIGGGRVMAVTTDPFFIVPQYGWERAAWFAVHILASDAATSGLPPTYFVVDLNLPRNITSEGLEALWHAVDATCKEIGMAIVTGHTARYDGTDYPMVGGAMVMAVGERDRYVTPTMARVGDAVIVTKGAAIEATGLFGVTFPDRIAAAYGQEIARQAEETFYQMSVVKDAMTAVEVGVRDAGVTAMHDATEGGVWGGLYEIAVASGVGMVVEQNAIVVSPAAQAVCDLFGMNPYAAISEGTLIITCRPEKAGAVLTRLEDAGIAATQVGEITPPEEGIRLVRDGREEPLEHPRVDPFWDAFARALAEEAE</sequence>
<dbReference type="InterPro" id="IPR011854">
    <property type="entry name" value="HypE"/>
</dbReference>
<dbReference type="InterPro" id="IPR010918">
    <property type="entry name" value="PurM-like_C_dom"/>
</dbReference>
<reference evidence="4 5" key="2">
    <citation type="journal article" date="2010" name="Stand. Genomic Sci.">
        <title>Complete genome sequence of Desulfohalobium retbaense type strain (HR(100)).</title>
        <authorList>
            <person name="Spring S."/>
            <person name="Nolan M."/>
            <person name="Lapidus A."/>
            <person name="Glavina Del Rio T."/>
            <person name="Copeland A."/>
            <person name="Tice H."/>
            <person name="Cheng J.F."/>
            <person name="Lucas S."/>
            <person name="Land M."/>
            <person name="Chen F."/>
            <person name="Bruce D."/>
            <person name="Goodwin L."/>
            <person name="Pitluck S."/>
            <person name="Ivanova N."/>
            <person name="Mavromatis K."/>
            <person name="Mikhailova N."/>
            <person name="Pati A."/>
            <person name="Chen A."/>
            <person name="Palaniappan K."/>
            <person name="Hauser L."/>
            <person name="Chang Y.J."/>
            <person name="Jeffries C.D."/>
            <person name="Munk C."/>
            <person name="Kiss H."/>
            <person name="Chain P."/>
            <person name="Han C."/>
            <person name="Brettin T."/>
            <person name="Detter J.C."/>
            <person name="Schuler E."/>
            <person name="Goker M."/>
            <person name="Rohde M."/>
            <person name="Bristow J."/>
            <person name="Eisen J.A."/>
            <person name="Markowitz V."/>
            <person name="Hugenholtz P."/>
            <person name="Kyrpides N.C."/>
            <person name="Klenk H.P."/>
        </authorList>
    </citation>
    <scope>NUCLEOTIDE SEQUENCE [LARGE SCALE GENOMIC DNA]</scope>
    <source>
        <strain evidence="5">ATCC 49802 / DSM 20745 / S 6022</strain>
    </source>
</reference>
<organism evidence="4 5">
    <name type="scientific">Sphaerobacter thermophilus (strain ATCC 49802 / DSM 20745 / KCCM 41009 / NCIMB 13125 / S 6022)</name>
    <dbReference type="NCBI Taxonomy" id="479434"/>
    <lineage>
        <taxon>Bacteria</taxon>
        <taxon>Pseudomonadati</taxon>
        <taxon>Thermomicrobiota</taxon>
        <taxon>Thermomicrobia</taxon>
        <taxon>Sphaerobacterales</taxon>
        <taxon>Sphaerobacterineae</taxon>
        <taxon>Sphaerobacteraceae</taxon>
        <taxon>Sphaerobacter</taxon>
    </lineage>
</organism>
<dbReference type="HOGENOM" id="CLU_041631_0_0_0"/>
<dbReference type="EMBL" id="CP001823">
    <property type="protein sequence ID" value="ACZ39547.1"/>
    <property type="molecule type" value="Genomic_DNA"/>
</dbReference>
<dbReference type="InterPro" id="IPR036676">
    <property type="entry name" value="PurM-like_C_sf"/>
</dbReference>
<dbReference type="CDD" id="cd06061">
    <property type="entry name" value="PurM-like1"/>
    <property type="match status" value="1"/>
</dbReference>
<evidence type="ECO:0000259" key="3">
    <source>
        <dbReference type="Pfam" id="PF02769"/>
    </source>
</evidence>
<dbReference type="InParanoid" id="D1C5Z5"/>
<dbReference type="STRING" id="479434.Sthe_2120"/>
<dbReference type="AlphaFoldDB" id="D1C5Z5"/>
<dbReference type="RefSeq" id="WP_012872593.1">
    <property type="nucleotide sequence ID" value="NC_013523.1"/>
</dbReference>
<feature type="domain" description="PurM-like N-terminal" evidence="2">
    <location>
        <begin position="45"/>
        <end position="151"/>
    </location>
</feature>
<dbReference type="SUPFAM" id="SSF56042">
    <property type="entry name" value="PurM C-terminal domain-like"/>
    <property type="match status" value="1"/>
</dbReference>
<dbReference type="InterPro" id="IPR016188">
    <property type="entry name" value="PurM-like_N"/>
</dbReference>
<dbReference type="Gene3D" id="3.90.650.10">
    <property type="entry name" value="PurM-like C-terminal domain"/>
    <property type="match status" value="1"/>
</dbReference>
<comment type="similarity">
    <text evidence="1">Belongs to the HypE family.</text>
</comment>
<dbReference type="PANTHER" id="PTHR30303:SF4">
    <property type="entry name" value="HYDROGENASE EXPRESSION_FORMATION PROTEIN HYPE"/>
    <property type="match status" value="1"/>
</dbReference>
<dbReference type="Pfam" id="PF00586">
    <property type="entry name" value="AIRS"/>
    <property type="match status" value="1"/>
</dbReference>
<keyword evidence="5" id="KW-1185">Reference proteome</keyword>
<dbReference type="Pfam" id="PF02769">
    <property type="entry name" value="AIRS_C"/>
    <property type="match status" value="1"/>
</dbReference>
<gene>
    <name evidence="4" type="ordered locus">Sthe_2120</name>
</gene>
<dbReference type="Gene3D" id="3.30.1330.10">
    <property type="entry name" value="PurM-like, N-terminal domain"/>
    <property type="match status" value="1"/>
</dbReference>
<feature type="domain" description="PurM-like C-terminal" evidence="3">
    <location>
        <begin position="167"/>
        <end position="324"/>
    </location>
</feature>
<evidence type="ECO:0000259" key="2">
    <source>
        <dbReference type="Pfam" id="PF00586"/>
    </source>
</evidence>
<dbReference type="GO" id="GO:0051604">
    <property type="term" value="P:protein maturation"/>
    <property type="evidence" value="ECO:0007669"/>
    <property type="project" value="TreeGrafter"/>
</dbReference>
<name>D1C5Z5_SPHTD</name>
<dbReference type="InterPro" id="IPR036921">
    <property type="entry name" value="PurM-like_N_sf"/>
</dbReference>
<dbReference type="Proteomes" id="UP000002027">
    <property type="component" value="Chromosome 1"/>
</dbReference>
<dbReference type="eggNOG" id="COG0309">
    <property type="taxonomic scope" value="Bacteria"/>
</dbReference>
<dbReference type="OrthoDB" id="9801934at2"/>
<evidence type="ECO:0000313" key="4">
    <source>
        <dbReference type="EMBL" id="ACZ39547.1"/>
    </source>
</evidence>
<dbReference type="PANTHER" id="PTHR30303">
    <property type="entry name" value="HYDROGENASE ISOENZYMES FORMATION PROTEIN HYPE"/>
    <property type="match status" value="1"/>
</dbReference>